<evidence type="ECO:0000256" key="1">
    <source>
        <dbReference type="SAM" id="MobiDB-lite"/>
    </source>
</evidence>
<organism evidence="5">
    <name type="scientific">Onchocerca flexuosa</name>
    <dbReference type="NCBI Taxonomy" id="387005"/>
    <lineage>
        <taxon>Eukaryota</taxon>
        <taxon>Metazoa</taxon>
        <taxon>Ecdysozoa</taxon>
        <taxon>Nematoda</taxon>
        <taxon>Chromadorea</taxon>
        <taxon>Rhabditida</taxon>
        <taxon>Spirurina</taxon>
        <taxon>Spiruromorpha</taxon>
        <taxon>Filarioidea</taxon>
        <taxon>Onchocercidae</taxon>
        <taxon>Onchocerca</taxon>
    </lineage>
</organism>
<gene>
    <name evidence="3" type="ORF">OFLC_LOCUS2643</name>
</gene>
<feature type="compositionally biased region" description="Basic and acidic residues" evidence="1">
    <location>
        <begin position="54"/>
        <end position="78"/>
    </location>
</feature>
<feature type="transmembrane region" description="Helical" evidence="2">
    <location>
        <begin position="6"/>
        <end position="30"/>
    </location>
</feature>
<reference evidence="5" key="1">
    <citation type="submission" date="2016-06" db="UniProtKB">
        <authorList>
            <consortium name="WormBaseParasite"/>
        </authorList>
    </citation>
    <scope>IDENTIFICATION</scope>
</reference>
<evidence type="ECO:0000256" key="2">
    <source>
        <dbReference type="SAM" id="Phobius"/>
    </source>
</evidence>
<name>A0A183H583_9BILA</name>
<evidence type="ECO:0000313" key="4">
    <source>
        <dbReference type="Proteomes" id="UP000267606"/>
    </source>
</evidence>
<keyword evidence="2" id="KW-0812">Transmembrane</keyword>
<evidence type="ECO:0000313" key="3">
    <source>
        <dbReference type="EMBL" id="VDO33714.1"/>
    </source>
</evidence>
<keyword evidence="2" id="KW-1133">Transmembrane helix</keyword>
<accession>A0A183H583</accession>
<dbReference type="AlphaFoldDB" id="A0A183H583"/>
<evidence type="ECO:0000313" key="5">
    <source>
        <dbReference type="WBParaSite" id="OFLC_0000264201-mRNA-1"/>
    </source>
</evidence>
<dbReference type="EMBL" id="UZAJ01001556">
    <property type="protein sequence ID" value="VDO33714.1"/>
    <property type="molecule type" value="Genomic_DNA"/>
</dbReference>
<keyword evidence="4" id="KW-1185">Reference proteome</keyword>
<dbReference type="Proteomes" id="UP000267606">
    <property type="component" value="Unassembled WGS sequence"/>
</dbReference>
<reference evidence="3 4" key="2">
    <citation type="submission" date="2018-11" db="EMBL/GenBank/DDBJ databases">
        <authorList>
            <consortium name="Pathogen Informatics"/>
        </authorList>
    </citation>
    <scope>NUCLEOTIDE SEQUENCE [LARGE SCALE GENOMIC DNA]</scope>
</reference>
<protein>
    <submittedName>
        <fullName evidence="3 5">Uncharacterized protein</fullName>
    </submittedName>
</protein>
<dbReference type="WBParaSite" id="OFLC_0000264201-mRNA-1">
    <property type="protein sequence ID" value="OFLC_0000264201-mRNA-1"/>
    <property type="gene ID" value="OFLC_0000264201"/>
</dbReference>
<sequence>MIQPNIIVIAFSSAWKSVILLSLLLLLIVVGDGDGDGDGNGDSDDAGVAISDEGSDRDGDDEMRSPSPHDDLPSRTDRFYPIYHPFYCSNRRRMNIFLMLIFIVVSFC</sequence>
<feature type="region of interest" description="Disordered" evidence="1">
    <location>
        <begin position="38"/>
        <end position="79"/>
    </location>
</feature>
<keyword evidence="2" id="KW-0472">Membrane</keyword>
<proteinExistence type="predicted"/>